<dbReference type="RefSeq" id="WP_212949670.1">
    <property type="nucleotide sequence ID" value="NZ_BORW01000009.1"/>
</dbReference>
<accession>A0ABQ4LW00</accession>
<protein>
    <submittedName>
        <fullName evidence="2">FAD-dependent oxidoreductase</fullName>
    </submittedName>
</protein>
<dbReference type="PRINTS" id="PR00420">
    <property type="entry name" value="RNGMNOXGNASE"/>
</dbReference>
<evidence type="ECO:0000313" key="3">
    <source>
        <dbReference type="Proteomes" id="UP000680638"/>
    </source>
</evidence>
<name>A0ABQ4LW00_9BACL</name>
<keyword evidence="3" id="KW-1185">Reference proteome</keyword>
<dbReference type="PANTHER" id="PTHR42685:SF22">
    <property type="entry name" value="CONDITIONED MEDIUM FACTOR RECEPTOR 1"/>
    <property type="match status" value="1"/>
</dbReference>
<dbReference type="SUPFAM" id="SSF51905">
    <property type="entry name" value="FAD/NAD(P)-binding domain"/>
    <property type="match status" value="1"/>
</dbReference>
<dbReference type="Gene3D" id="3.50.50.60">
    <property type="entry name" value="FAD/NAD(P)-binding domain"/>
    <property type="match status" value="1"/>
</dbReference>
<dbReference type="InterPro" id="IPR050407">
    <property type="entry name" value="Geranylgeranyl_reductase"/>
</dbReference>
<evidence type="ECO:0000313" key="2">
    <source>
        <dbReference type="EMBL" id="GIO67449.1"/>
    </source>
</evidence>
<dbReference type="InterPro" id="IPR002938">
    <property type="entry name" value="FAD-bd"/>
</dbReference>
<comment type="caution">
    <text evidence="2">The sequence shown here is derived from an EMBL/GenBank/DDBJ whole genome shotgun (WGS) entry which is preliminary data.</text>
</comment>
<sequence>MPDAVVIGGGLAGSSLAIRLGSLGWNTMLFDRLRFPRHKACGEFLSPETLEVFKELGVYVALKALKPGRITKARIVFRHGGVVEAKLEQPAWGLSRYEMDAVLLEAAEKAGTQVHTGTSVSSIAADSGAFRIGIRSAGGTNILYARTVFAAWGVHPRTELAARPAKRRGRTAYIGIKAHFGGVATDQAVELYFIRHGYIGISPVEGGKTNVAALLPLDRIRRKGNSVRELLLSAAADNKQLAERLAGGTVIPDSEVSIAPVYLSLEPDVWGIVPQIGDAGAMIPPLFGDGMSAALRSAGRCAHYGDKYLRNAMSMEEWYRAYRLDMQKEYASILSLGRRLQALANMPVVPRIFTACARMFPQLGDAVVKSTRMGPQTPPENGDDGHG</sequence>
<evidence type="ECO:0000259" key="1">
    <source>
        <dbReference type="Pfam" id="PF01494"/>
    </source>
</evidence>
<proteinExistence type="predicted"/>
<feature type="domain" description="FAD-binding" evidence="1">
    <location>
        <begin position="3"/>
        <end position="156"/>
    </location>
</feature>
<dbReference type="Proteomes" id="UP000680638">
    <property type="component" value="Unassembled WGS sequence"/>
</dbReference>
<reference evidence="2 3" key="1">
    <citation type="submission" date="2021-03" db="EMBL/GenBank/DDBJ databases">
        <title>Antimicrobial resistance genes in bacteria isolated from Japanese honey, and their potential for conferring macrolide and lincosamide resistance in the American foulbrood pathogen Paenibacillus larvae.</title>
        <authorList>
            <person name="Okamoto M."/>
            <person name="Kumagai M."/>
            <person name="Kanamori H."/>
            <person name="Takamatsu D."/>
        </authorList>
    </citation>
    <scope>NUCLEOTIDE SEQUENCE [LARGE SCALE GENOMIC DNA]</scope>
    <source>
        <strain evidence="2 3">J21TS3</strain>
    </source>
</reference>
<dbReference type="InterPro" id="IPR036188">
    <property type="entry name" value="FAD/NAD-bd_sf"/>
</dbReference>
<organism evidence="2 3">
    <name type="scientific">Paenibacillus cookii</name>
    <dbReference type="NCBI Taxonomy" id="157839"/>
    <lineage>
        <taxon>Bacteria</taxon>
        <taxon>Bacillati</taxon>
        <taxon>Bacillota</taxon>
        <taxon>Bacilli</taxon>
        <taxon>Bacillales</taxon>
        <taxon>Paenibacillaceae</taxon>
        <taxon>Paenibacillus</taxon>
    </lineage>
</organism>
<dbReference type="Pfam" id="PF01494">
    <property type="entry name" value="FAD_binding_3"/>
    <property type="match status" value="1"/>
</dbReference>
<gene>
    <name evidence="2" type="ORF">J21TS3_22700</name>
</gene>
<dbReference type="PANTHER" id="PTHR42685">
    <property type="entry name" value="GERANYLGERANYL DIPHOSPHATE REDUCTASE"/>
    <property type="match status" value="1"/>
</dbReference>
<dbReference type="EMBL" id="BORW01000009">
    <property type="protein sequence ID" value="GIO67449.1"/>
    <property type="molecule type" value="Genomic_DNA"/>
</dbReference>